<proteinExistence type="predicted"/>
<feature type="region of interest" description="Disordered" evidence="1">
    <location>
        <begin position="1"/>
        <end position="47"/>
    </location>
</feature>
<protein>
    <submittedName>
        <fullName evidence="2">Uncharacterized protein</fullName>
    </submittedName>
</protein>
<dbReference type="RefSeq" id="WP_378280802.1">
    <property type="nucleotide sequence ID" value="NZ_JBHSON010000006.1"/>
</dbReference>
<gene>
    <name evidence="2" type="ORF">ACFPZN_06090</name>
</gene>
<comment type="caution">
    <text evidence="2">The sequence shown here is derived from an EMBL/GenBank/DDBJ whole genome shotgun (WGS) entry which is preliminary data.</text>
</comment>
<organism evidence="2 3">
    <name type="scientific">Actinomadura rugatobispora</name>
    <dbReference type="NCBI Taxonomy" id="1994"/>
    <lineage>
        <taxon>Bacteria</taxon>
        <taxon>Bacillati</taxon>
        <taxon>Actinomycetota</taxon>
        <taxon>Actinomycetes</taxon>
        <taxon>Streptosporangiales</taxon>
        <taxon>Thermomonosporaceae</taxon>
        <taxon>Actinomadura</taxon>
    </lineage>
</organism>
<dbReference type="EMBL" id="JBHSON010000006">
    <property type="protein sequence ID" value="MFC5745177.1"/>
    <property type="molecule type" value="Genomic_DNA"/>
</dbReference>
<evidence type="ECO:0000313" key="3">
    <source>
        <dbReference type="Proteomes" id="UP001596074"/>
    </source>
</evidence>
<evidence type="ECO:0000256" key="1">
    <source>
        <dbReference type="SAM" id="MobiDB-lite"/>
    </source>
</evidence>
<reference evidence="3" key="1">
    <citation type="journal article" date="2019" name="Int. J. Syst. Evol. Microbiol.">
        <title>The Global Catalogue of Microorganisms (GCM) 10K type strain sequencing project: providing services to taxonomists for standard genome sequencing and annotation.</title>
        <authorList>
            <consortium name="The Broad Institute Genomics Platform"/>
            <consortium name="The Broad Institute Genome Sequencing Center for Infectious Disease"/>
            <person name="Wu L."/>
            <person name="Ma J."/>
        </authorList>
    </citation>
    <scope>NUCLEOTIDE SEQUENCE [LARGE SCALE GENOMIC DNA]</scope>
    <source>
        <strain evidence="3">KCTC 42087</strain>
    </source>
</reference>
<evidence type="ECO:0000313" key="2">
    <source>
        <dbReference type="EMBL" id="MFC5745177.1"/>
    </source>
</evidence>
<sequence length="47" mass="4992">MSTSLANPRRTQLASWPTQATEHPEQERPVVPADSTASAADDQGTGQ</sequence>
<keyword evidence="3" id="KW-1185">Reference proteome</keyword>
<feature type="compositionally biased region" description="Polar residues" evidence="1">
    <location>
        <begin position="1"/>
        <end position="21"/>
    </location>
</feature>
<name>A0ABW0ZRB3_9ACTN</name>
<accession>A0ABW0ZRB3</accession>
<dbReference type="Proteomes" id="UP001596074">
    <property type="component" value="Unassembled WGS sequence"/>
</dbReference>